<dbReference type="Proteomes" id="UP000735302">
    <property type="component" value="Unassembled WGS sequence"/>
</dbReference>
<evidence type="ECO:0000313" key="1">
    <source>
        <dbReference type="EMBL" id="GFO13884.1"/>
    </source>
</evidence>
<sequence>MTIDIESGFIGTTLPSNSWGNPRLHNIVMPVKIRVFHMTIDIESGFIGTTLPSNSWGNPRLHNIVMPVKIRVFHCRNSAMIFSTETVQQVRFLT</sequence>
<accession>A0AAV4B5B2</accession>
<proteinExistence type="predicted"/>
<gene>
    <name evidence="1" type="ORF">PoB_004038900</name>
</gene>
<keyword evidence="2" id="KW-1185">Reference proteome</keyword>
<reference evidence="1 2" key="1">
    <citation type="journal article" date="2021" name="Elife">
        <title>Chloroplast acquisition without the gene transfer in kleptoplastic sea slugs, Plakobranchus ocellatus.</title>
        <authorList>
            <person name="Maeda T."/>
            <person name="Takahashi S."/>
            <person name="Yoshida T."/>
            <person name="Shimamura S."/>
            <person name="Takaki Y."/>
            <person name="Nagai Y."/>
            <person name="Toyoda A."/>
            <person name="Suzuki Y."/>
            <person name="Arimoto A."/>
            <person name="Ishii H."/>
            <person name="Satoh N."/>
            <person name="Nishiyama T."/>
            <person name="Hasebe M."/>
            <person name="Maruyama T."/>
            <person name="Minagawa J."/>
            <person name="Obokata J."/>
            <person name="Shigenobu S."/>
        </authorList>
    </citation>
    <scope>NUCLEOTIDE SEQUENCE [LARGE SCALE GENOMIC DNA]</scope>
</reference>
<organism evidence="1 2">
    <name type="scientific">Plakobranchus ocellatus</name>
    <dbReference type="NCBI Taxonomy" id="259542"/>
    <lineage>
        <taxon>Eukaryota</taxon>
        <taxon>Metazoa</taxon>
        <taxon>Spiralia</taxon>
        <taxon>Lophotrochozoa</taxon>
        <taxon>Mollusca</taxon>
        <taxon>Gastropoda</taxon>
        <taxon>Heterobranchia</taxon>
        <taxon>Euthyneura</taxon>
        <taxon>Panpulmonata</taxon>
        <taxon>Sacoglossa</taxon>
        <taxon>Placobranchoidea</taxon>
        <taxon>Plakobranchidae</taxon>
        <taxon>Plakobranchus</taxon>
    </lineage>
</organism>
<evidence type="ECO:0000313" key="2">
    <source>
        <dbReference type="Proteomes" id="UP000735302"/>
    </source>
</evidence>
<protein>
    <submittedName>
        <fullName evidence="1">Uncharacterized protein</fullName>
    </submittedName>
</protein>
<comment type="caution">
    <text evidence="1">The sequence shown here is derived from an EMBL/GenBank/DDBJ whole genome shotgun (WGS) entry which is preliminary data.</text>
</comment>
<dbReference type="EMBL" id="BLXT01004515">
    <property type="protein sequence ID" value="GFO13884.1"/>
    <property type="molecule type" value="Genomic_DNA"/>
</dbReference>
<dbReference type="AlphaFoldDB" id="A0AAV4B5B2"/>
<name>A0AAV4B5B2_9GAST</name>